<organism evidence="1 2">
    <name type="scientific">Crenichthys baileyi</name>
    <name type="common">White River springfish</name>
    <dbReference type="NCBI Taxonomy" id="28760"/>
    <lineage>
        <taxon>Eukaryota</taxon>
        <taxon>Metazoa</taxon>
        <taxon>Chordata</taxon>
        <taxon>Craniata</taxon>
        <taxon>Vertebrata</taxon>
        <taxon>Euteleostomi</taxon>
        <taxon>Actinopterygii</taxon>
        <taxon>Neopterygii</taxon>
        <taxon>Teleostei</taxon>
        <taxon>Neoteleostei</taxon>
        <taxon>Acanthomorphata</taxon>
        <taxon>Ovalentaria</taxon>
        <taxon>Atherinomorphae</taxon>
        <taxon>Cyprinodontiformes</taxon>
        <taxon>Goodeidae</taxon>
        <taxon>Crenichthys</taxon>
    </lineage>
</organism>
<keyword evidence="2" id="KW-1185">Reference proteome</keyword>
<evidence type="ECO:0000313" key="2">
    <source>
        <dbReference type="Proteomes" id="UP001311232"/>
    </source>
</evidence>
<feature type="non-terminal residue" evidence="1">
    <location>
        <position position="1"/>
    </location>
</feature>
<sequence>GSSEALHLKETARVFNLAWCVLGSTGGHAGGYLNSAQLVEVTAYCFMARGDCTVGDNHRETPPVTRVYLSLPKSVDPKDVIRSPSDLPWWPFLSPCCLSGRKDAVISGPSPVFPQQSVLSIFHRTVVTHCDHRYGRRGIKASKAMQQLWVPTVGLANLSTPSASIGIMKKQHGGKLWCGAGTTPPCPPHNCLAWH</sequence>
<protein>
    <submittedName>
        <fullName evidence="1">Uncharacterized protein</fullName>
    </submittedName>
</protein>
<name>A0AAV9S427_9TELE</name>
<proteinExistence type="predicted"/>
<dbReference type="Proteomes" id="UP001311232">
    <property type="component" value="Unassembled WGS sequence"/>
</dbReference>
<gene>
    <name evidence="1" type="ORF">CRENBAI_020222</name>
</gene>
<dbReference type="AlphaFoldDB" id="A0AAV9S427"/>
<evidence type="ECO:0000313" key="1">
    <source>
        <dbReference type="EMBL" id="KAK5615910.1"/>
    </source>
</evidence>
<dbReference type="EMBL" id="JAHHUM010000918">
    <property type="protein sequence ID" value="KAK5615910.1"/>
    <property type="molecule type" value="Genomic_DNA"/>
</dbReference>
<comment type="caution">
    <text evidence="1">The sequence shown here is derived from an EMBL/GenBank/DDBJ whole genome shotgun (WGS) entry which is preliminary data.</text>
</comment>
<accession>A0AAV9S427</accession>
<reference evidence="1 2" key="1">
    <citation type="submission" date="2021-06" db="EMBL/GenBank/DDBJ databases">
        <authorList>
            <person name="Palmer J.M."/>
        </authorList>
    </citation>
    <scope>NUCLEOTIDE SEQUENCE [LARGE SCALE GENOMIC DNA]</scope>
    <source>
        <strain evidence="1 2">MEX-2019</strain>
        <tissue evidence="1">Muscle</tissue>
    </source>
</reference>